<feature type="binding site" evidence="1">
    <location>
        <position position="331"/>
    </location>
    <ligand>
        <name>Mg(2+)</name>
        <dbReference type="ChEBI" id="CHEBI:18420"/>
        <label>1</label>
    </ligand>
</feature>
<dbReference type="Proteomes" id="UP000007881">
    <property type="component" value="Chromosome"/>
</dbReference>
<feature type="binding site" evidence="1">
    <location>
        <position position="332"/>
    </location>
    <ligand>
        <name>Mg(2+)</name>
        <dbReference type="ChEBI" id="CHEBI:18420"/>
        <label>1</label>
    </ligand>
</feature>
<name>I0IBX1_PHYMF</name>
<dbReference type="HOGENOM" id="CLU_721309_0_0_0"/>
<sequence>MSDRIAGALLLSAYGDAAGLPHEAGGGLDGEAGDPAREPLPVVDTFREAAAEPWGVWFPPEETAGLRGVVSDDTATKIRLTEPWLRSRPDRWAPEARDALGGFGARAEPDRSGEFRAWLADLVRPDPPRPVPEVAAAQASDWIAMFAAQEARTPGRTVFYEPGVPVVFGPFLYQGLALSPASAAAPLKRVFDRFAGICALDEGIAKSVTGVFAALTAAAVDAPHDAVPFDPWLRGTLEHLRGVVRGSPGADELVGRIDGLLGVRSLGGDPEAFLAWMKSGLYDHPERAPRHGLKPFDSLLQLSQVLACLLHGRGDAAATMAVATNVPGDADTVAASLGLILGAWHGRDALMNSGLAGGLAAVGATTQRLFGVALSERVAAYTP</sequence>
<evidence type="ECO:0000313" key="3">
    <source>
        <dbReference type="Proteomes" id="UP000007881"/>
    </source>
</evidence>
<dbReference type="KEGG" id="phm:PSMK_06000"/>
<keyword evidence="1" id="KW-0460">Magnesium</keyword>
<evidence type="ECO:0008006" key="4">
    <source>
        <dbReference type="Google" id="ProtNLM"/>
    </source>
</evidence>
<comment type="cofactor">
    <cofactor evidence="1">
        <name>Mg(2+)</name>
        <dbReference type="ChEBI" id="CHEBI:18420"/>
    </cofactor>
    <text evidence="1">Binds 2 magnesium ions per subunit.</text>
</comment>
<gene>
    <name evidence="2" type="ordered locus">PSMK_06000</name>
</gene>
<dbReference type="Gene3D" id="1.10.4080.10">
    <property type="entry name" value="ADP-ribosylation/Crystallin J1"/>
    <property type="match status" value="1"/>
</dbReference>
<evidence type="ECO:0000256" key="1">
    <source>
        <dbReference type="PIRSR" id="PIRSR605502-1"/>
    </source>
</evidence>
<proteinExistence type="predicted"/>
<dbReference type="EMBL" id="AP012338">
    <property type="protein sequence ID" value="BAM02759.1"/>
    <property type="molecule type" value="Genomic_DNA"/>
</dbReference>
<dbReference type="Pfam" id="PF03747">
    <property type="entry name" value="ADP_ribosyl_GH"/>
    <property type="match status" value="1"/>
</dbReference>
<dbReference type="AlphaFoldDB" id="I0IBX1"/>
<keyword evidence="1" id="KW-0479">Metal-binding</keyword>
<dbReference type="SUPFAM" id="SSF101478">
    <property type="entry name" value="ADP-ribosylglycohydrolase"/>
    <property type="match status" value="1"/>
</dbReference>
<keyword evidence="3" id="KW-1185">Reference proteome</keyword>
<protein>
    <recommendedName>
        <fullName evidence="4">ADP-ribosylglycohydrolase family protein</fullName>
    </recommendedName>
</protein>
<accession>I0IBX1</accession>
<organism evidence="2 3">
    <name type="scientific">Phycisphaera mikurensis (strain NBRC 102666 / KCTC 22515 / FYK2301M01)</name>
    <dbReference type="NCBI Taxonomy" id="1142394"/>
    <lineage>
        <taxon>Bacteria</taxon>
        <taxon>Pseudomonadati</taxon>
        <taxon>Planctomycetota</taxon>
        <taxon>Phycisphaerae</taxon>
        <taxon>Phycisphaerales</taxon>
        <taxon>Phycisphaeraceae</taxon>
        <taxon>Phycisphaera</taxon>
    </lineage>
</organism>
<evidence type="ECO:0000313" key="2">
    <source>
        <dbReference type="EMBL" id="BAM02759.1"/>
    </source>
</evidence>
<dbReference type="STRING" id="1142394.PSMK_06000"/>
<dbReference type="InterPro" id="IPR005502">
    <property type="entry name" value="Ribosyl_crysJ1"/>
</dbReference>
<dbReference type="RefSeq" id="WP_014435979.1">
    <property type="nucleotide sequence ID" value="NC_017080.1"/>
</dbReference>
<feature type="binding site" evidence="1">
    <location>
        <position position="329"/>
    </location>
    <ligand>
        <name>Mg(2+)</name>
        <dbReference type="ChEBI" id="CHEBI:18420"/>
        <label>1</label>
    </ligand>
</feature>
<reference evidence="2 3" key="1">
    <citation type="submission" date="2012-02" db="EMBL/GenBank/DDBJ databases">
        <title>Complete genome sequence of Phycisphaera mikurensis NBRC 102666.</title>
        <authorList>
            <person name="Ankai A."/>
            <person name="Hosoyama A."/>
            <person name="Terui Y."/>
            <person name="Sekine M."/>
            <person name="Fukai R."/>
            <person name="Kato Y."/>
            <person name="Nakamura S."/>
            <person name="Yamada-Narita S."/>
            <person name="Kawakoshi A."/>
            <person name="Fukunaga Y."/>
            <person name="Yamazaki S."/>
            <person name="Fujita N."/>
        </authorList>
    </citation>
    <scope>NUCLEOTIDE SEQUENCE [LARGE SCALE GENOMIC DNA]</scope>
    <source>
        <strain evidence="3">NBRC 102666 / KCTC 22515 / FYK2301M01</strain>
    </source>
</reference>
<dbReference type="InterPro" id="IPR036705">
    <property type="entry name" value="Ribosyl_crysJ1_sf"/>
</dbReference>